<dbReference type="CDD" id="cd20009">
    <property type="entry name" value="PBP1_RafR-like"/>
    <property type="match status" value="1"/>
</dbReference>
<evidence type="ECO:0000313" key="6">
    <source>
        <dbReference type="EMBL" id="BBA73344.1"/>
    </source>
</evidence>
<dbReference type="AlphaFoldDB" id="A0A292GK27"/>
<dbReference type="Pfam" id="PF13377">
    <property type="entry name" value="Peripla_BP_3"/>
    <property type="match status" value="1"/>
</dbReference>
<dbReference type="PANTHER" id="PTHR30146:SF109">
    <property type="entry name" value="HTH-TYPE TRANSCRIPTIONAL REGULATOR GALS"/>
    <property type="match status" value="1"/>
</dbReference>
<dbReference type="SUPFAM" id="SSF53822">
    <property type="entry name" value="Periplasmic binding protein-like I"/>
    <property type="match status" value="1"/>
</dbReference>
<feature type="domain" description="HTH lacI-type" evidence="5">
    <location>
        <begin position="27"/>
        <end position="81"/>
    </location>
</feature>
<dbReference type="PANTHER" id="PTHR30146">
    <property type="entry name" value="LACI-RELATED TRANSCRIPTIONAL REPRESSOR"/>
    <property type="match status" value="1"/>
</dbReference>
<organism evidence="6">
    <name type="scientific">Ochrobactrum sp. PW1</name>
    <dbReference type="NCBI Taxonomy" id="1882222"/>
    <lineage>
        <taxon>Bacteria</taxon>
        <taxon>Pseudomonadati</taxon>
        <taxon>Pseudomonadota</taxon>
        <taxon>Alphaproteobacteria</taxon>
        <taxon>Hyphomicrobiales</taxon>
        <taxon>Brucellaceae</taxon>
        <taxon>Brucella/Ochrobactrum group</taxon>
        <taxon>Ochrobactrum</taxon>
    </lineage>
</organism>
<feature type="region of interest" description="Disordered" evidence="4">
    <location>
        <begin position="1"/>
        <end position="25"/>
    </location>
</feature>
<evidence type="ECO:0000256" key="2">
    <source>
        <dbReference type="ARBA" id="ARBA00023125"/>
    </source>
</evidence>
<dbReference type="GO" id="GO:0003700">
    <property type="term" value="F:DNA-binding transcription factor activity"/>
    <property type="evidence" value="ECO:0007669"/>
    <property type="project" value="TreeGrafter"/>
</dbReference>
<dbReference type="InterPro" id="IPR028082">
    <property type="entry name" value="Peripla_BP_I"/>
</dbReference>
<accession>A0A292GK27</accession>
<dbReference type="GO" id="GO:0000976">
    <property type="term" value="F:transcription cis-regulatory region binding"/>
    <property type="evidence" value="ECO:0007669"/>
    <property type="project" value="TreeGrafter"/>
</dbReference>
<evidence type="ECO:0000256" key="1">
    <source>
        <dbReference type="ARBA" id="ARBA00023015"/>
    </source>
</evidence>
<dbReference type="SUPFAM" id="SSF47413">
    <property type="entry name" value="lambda repressor-like DNA-binding domains"/>
    <property type="match status" value="1"/>
</dbReference>
<dbReference type="InterPro" id="IPR010982">
    <property type="entry name" value="Lambda_DNA-bd_dom_sf"/>
</dbReference>
<evidence type="ECO:0000259" key="5">
    <source>
        <dbReference type="PROSITE" id="PS50932"/>
    </source>
</evidence>
<dbReference type="CDD" id="cd01392">
    <property type="entry name" value="HTH_LacI"/>
    <property type="match status" value="1"/>
</dbReference>
<dbReference type="Gene3D" id="1.10.260.40">
    <property type="entry name" value="lambda repressor-like DNA-binding domains"/>
    <property type="match status" value="1"/>
</dbReference>
<proteinExistence type="predicted"/>
<evidence type="ECO:0000256" key="4">
    <source>
        <dbReference type="SAM" id="MobiDB-lite"/>
    </source>
</evidence>
<keyword evidence="1" id="KW-0805">Transcription regulation</keyword>
<dbReference type="EMBL" id="LC171366">
    <property type="protein sequence ID" value="BBA73344.1"/>
    <property type="molecule type" value="Genomic_DNA"/>
</dbReference>
<dbReference type="InterPro" id="IPR046335">
    <property type="entry name" value="LacI/GalR-like_sensor"/>
</dbReference>
<keyword evidence="2" id="KW-0238">DNA-binding</keyword>
<dbReference type="SMART" id="SM00354">
    <property type="entry name" value="HTH_LACI"/>
    <property type="match status" value="1"/>
</dbReference>
<reference evidence="6" key="1">
    <citation type="submission" date="2016-07" db="EMBL/GenBank/DDBJ databases">
        <title>Genomics reveals synergistic degradation of pyrene by five bacteria in a mangrove sediment-derived bacterial consortium.</title>
        <authorList>
            <person name="Wanapaisan P."/>
            <person name="Vejarano F."/>
            <person name="Chakraborty J."/>
            <person name="Shintani M."/>
            <person name="Muangchinda C."/>
            <person name="Laothamteep N."/>
            <person name="Suzuki-Minakuchi C."/>
            <person name="Inoue K."/>
            <person name="Nojiri H."/>
            <person name="Pinyakong O."/>
        </authorList>
    </citation>
    <scope>NUCLEOTIDE SEQUENCE</scope>
    <source>
        <strain evidence="6">PW1</strain>
    </source>
</reference>
<keyword evidence="3" id="KW-0804">Transcription</keyword>
<dbReference type="InterPro" id="IPR000843">
    <property type="entry name" value="HTH_LacI"/>
</dbReference>
<evidence type="ECO:0000256" key="3">
    <source>
        <dbReference type="ARBA" id="ARBA00023163"/>
    </source>
</evidence>
<sequence>MRMNEKRSQPVSKPPNPAKPFLENERPTLKTIAFMTGLGVTTVSRALKDAPEIGPETRKRVQLIARQIGYRPNRAGVRLRTGKTNVIALVLNTQDEIMGFTSQVIHGVADVLAETQYHLILTPYFHSRAPIEPIRYIVETGSADGIIFSRTEPDDQRVHYLTEHDFPFATHGRTDTGIEHPYHDFDNFTFALEMVGKLSTLGRRRLALLTPPAHLTYYRHMVGGFYEGLRTFHCSGTPLEGVDLDTSLEDLRLHVAQLMKRADRPDGIICSGSAAALAIVAGIEDAGMNIGNEVDVAAKQSTEILHWFRPGLIVVEESFKLAGQQLGKAILGRINGKDVKSLQTIG</sequence>
<name>A0A292GK27_9HYPH</name>
<protein>
    <submittedName>
        <fullName evidence="6">Periplasmic binding protein/LacI transcriptional regulator</fullName>
    </submittedName>
</protein>
<dbReference type="Gene3D" id="3.40.50.2300">
    <property type="match status" value="2"/>
</dbReference>
<dbReference type="PROSITE" id="PS50932">
    <property type="entry name" value="HTH_LACI_2"/>
    <property type="match status" value="1"/>
</dbReference>
<dbReference type="Pfam" id="PF00356">
    <property type="entry name" value="LacI"/>
    <property type="match status" value="1"/>
</dbReference>